<dbReference type="PROSITE" id="PS00189">
    <property type="entry name" value="LIPOYL"/>
    <property type="match status" value="1"/>
</dbReference>
<dbReference type="PROSITE" id="PS50968">
    <property type="entry name" value="BIOTINYL_LIPOYL"/>
    <property type="match status" value="1"/>
</dbReference>
<dbReference type="InterPro" id="IPR000089">
    <property type="entry name" value="Biotin_lipoyl"/>
</dbReference>
<reference evidence="6 7" key="1">
    <citation type="submission" date="2022-12" db="EMBL/GenBank/DDBJ databases">
        <title>Chromosome-level genome of Tegillarca granosa.</title>
        <authorList>
            <person name="Kim J."/>
        </authorList>
    </citation>
    <scope>NUCLEOTIDE SEQUENCE [LARGE SCALE GENOMIC DNA]</scope>
    <source>
        <strain evidence="6">Teg-2019</strain>
        <tissue evidence="6">Adductor muscle</tissue>
    </source>
</reference>
<name>A0ABQ9EDI7_TEGGR</name>
<keyword evidence="4" id="KW-0496">Mitochondrion</keyword>
<dbReference type="SUPFAM" id="SSF51230">
    <property type="entry name" value="Single hybrid motif"/>
    <property type="match status" value="1"/>
</dbReference>
<organism evidence="6 7">
    <name type="scientific">Tegillarca granosa</name>
    <name type="common">Malaysian cockle</name>
    <name type="synonym">Anadara granosa</name>
    <dbReference type="NCBI Taxonomy" id="220873"/>
    <lineage>
        <taxon>Eukaryota</taxon>
        <taxon>Metazoa</taxon>
        <taxon>Spiralia</taxon>
        <taxon>Lophotrochozoa</taxon>
        <taxon>Mollusca</taxon>
        <taxon>Bivalvia</taxon>
        <taxon>Autobranchia</taxon>
        <taxon>Pteriomorphia</taxon>
        <taxon>Arcoida</taxon>
        <taxon>Arcoidea</taxon>
        <taxon>Arcidae</taxon>
        <taxon>Tegillarca</taxon>
    </lineage>
</organism>
<comment type="similarity">
    <text evidence="1 4">Belongs to the GcvH family.</text>
</comment>
<keyword evidence="3 4" id="KW-0809">Transit peptide</keyword>
<protein>
    <recommendedName>
        <fullName evidence="4">Glycine cleavage system H protein</fullName>
    </recommendedName>
</protein>
<dbReference type="InterPro" id="IPR033753">
    <property type="entry name" value="GCV_H/Fam206"/>
</dbReference>
<dbReference type="InterPro" id="IPR017453">
    <property type="entry name" value="GCV_H_sub"/>
</dbReference>
<accession>A0ABQ9EDI7</accession>
<dbReference type="InterPro" id="IPR002930">
    <property type="entry name" value="GCV_H"/>
</dbReference>
<evidence type="ECO:0000256" key="4">
    <source>
        <dbReference type="RuleBase" id="RU364055"/>
    </source>
</evidence>
<comment type="cofactor">
    <cofactor evidence="4">
        <name>(R)-lipoate</name>
        <dbReference type="ChEBI" id="CHEBI:83088"/>
    </cofactor>
    <text evidence="4">Binds 1 lipoyl cofactor covalently.</text>
</comment>
<dbReference type="Proteomes" id="UP001217089">
    <property type="component" value="Unassembled WGS sequence"/>
</dbReference>
<evidence type="ECO:0000313" key="6">
    <source>
        <dbReference type="EMBL" id="KAJ8303367.1"/>
    </source>
</evidence>
<dbReference type="InterPro" id="IPR003016">
    <property type="entry name" value="2-oxoA_DH_lipoyl-BS"/>
</dbReference>
<comment type="caution">
    <text evidence="6">The sequence shown here is derived from an EMBL/GenBank/DDBJ whole genome shotgun (WGS) entry which is preliminary data.</text>
</comment>
<comment type="function">
    <text evidence="4">The H protein shuttles the methylamine group of glycine from the P protein to the T protein.</text>
</comment>
<dbReference type="NCBIfam" id="TIGR00527">
    <property type="entry name" value="gcvH"/>
    <property type="match status" value="1"/>
</dbReference>
<gene>
    <name evidence="6" type="ORF">KUTeg_019763</name>
</gene>
<keyword evidence="2 4" id="KW-0450">Lipoyl</keyword>
<keyword evidence="7" id="KW-1185">Reference proteome</keyword>
<sequence length="172" mass="19388">MTTGMASHLVRRALVQTVRLNHPTKILQLAPHIGLKSLRCICISTKLHAKRYFTEKHEWVDVKNGEGVVGITDYAQEKLGEVVYAQLSEVGTEIQQNDEIGVIESVKAASEVYSPVSGEVIQINQEVCDEPKLINESPYEKGWLVKLKLTNMEELEVLMDKDAYENHVKTLE</sequence>
<comment type="subcellular location">
    <subcellularLocation>
        <location evidence="4">Mitochondrion</location>
    </subcellularLocation>
</comment>
<dbReference type="Pfam" id="PF01597">
    <property type="entry name" value="GCV_H"/>
    <property type="match status" value="1"/>
</dbReference>
<dbReference type="CDD" id="cd06848">
    <property type="entry name" value="GCS_H"/>
    <property type="match status" value="1"/>
</dbReference>
<dbReference type="InterPro" id="IPR011053">
    <property type="entry name" value="Single_hybrid_motif"/>
</dbReference>
<dbReference type="HAMAP" id="MF_00272">
    <property type="entry name" value="GcvH"/>
    <property type="match status" value="1"/>
</dbReference>
<proteinExistence type="inferred from homology"/>
<evidence type="ECO:0000313" key="7">
    <source>
        <dbReference type="Proteomes" id="UP001217089"/>
    </source>
</evidence>
<dbReference type="NCBIfam" id="NF002270">
    <property type="entry name" value="PRK01202.1"/>
    <property type="match status" value="1"/>
</dbReference>
<dbReference type="PANTHER" id="PTHR11715:SF3">
    <property type="entry name" value="GLYCINE CLEAVAGE SYSTEM H PROTEIN-RELATED"/>
    <property type="match status" value="1"/>
</dbReference>
<evidence type="ECO:0000256" key="3">
    <source>
        <dbReference type="ARBA" id="ARBA00022946"/>
    </source>
</evidence>
<dbReference type="PANTHER" id="PTHR11715">
    <property type="entry name" value="GLYCINE CLEAVAGE SYSTEM H PROTEIN"/>
    <property type="match status" value="1"/>
</dbReference>
<dbReference type="Gene3D" id="2.40.50.100">
    <property type="match status" value="1"/>
</dbReference>
<evidence type="ECO:0000256" key="2">
    <source>
        <dbReference type="ARBA" id="ARBA00022823"/>
    </source>
</evidence>
<dbReference type="EMBL" id="JARBDR010000917">
    <property type="protein sequence ID" value="KAJ8303367.1"/>
    <property type="molecule type" value="Genomic_DNA"/>
</dbReference>
<evidence type="ECO:0000259" key="5">
    <source>
        <dbReference type="PROSITE" id="PS50968"/>
    </source>
</evidence>
<comment type="subunit">
    <text evidence="4">The glycine cleavage system is composed of four proteins: P, T, L and H.</text>
</comment>
<evidence type="ECO:0000256" key="1">
    <source>
        <dbReference type="ARBA" id="ARBA00009249"/>
    </source>
</evidence>
<feature type="domain" description="Lipoyl-binding" evidence="5">
    <location>
        <begin position="66"/>
        <end position="148"/>
    </location>
</feature>